<keyword evidence="5 7" id="KW-0804">Transcription</keyword>
<evidence type="ECO:0000256" key="8">
    <source>
        <dbReference type="SAM" id="MobiDB-lite"/>
    </source>
</evidence>
<dbReference type="GO" id="GO:0005634">
    <property type="term" value="C:nucleus"/>
    <property type="evidence" value="ECO:0007669"/>
    <property type="project" value="UniProtKB-SubCell"/>
</dbReference>
<keyword evidence="3 7" id="KW-0805">Transcription regulation</keyword>
<protein>
    <recommendedName>
        <fullName evidence="7">AT-hook motif nuclear-localized protein</fullName>
    </recommendedName>
</protein>
<reference evidence="10 11" key="1">
    <citation type="submission" date="2019-09" db="EMBL/GenBank/DDBJ databases">
        <title>A chromosome-level genome assembly of the Chinese tupelo Nyssa sinensis.</title>
        <authorList>
            <person name="Yang X."/>
            <person name="Kang M."/>
            <person name="Yang Y."/>
            <person name="Xiong H."/>
            <person name="Wang M."/>
            <person name="Zhang Z."/>
            <person name="Wang Z."/>
            <person name="Wu H."/>
            <person name="Ma T."/>
            <person name="Liu J."/>
            <person name="Xi Z."/>
        </authorList>
    </citation>
    <scope>NUCLEOTIDE SEQUENCE [LARGE SCALE GENOMIC DNA]</scope>
    <source>
        <strain evidence="10">J267</strain>
        <tissue evidence="10">Leaf</tissue>
    </source>
</reference>
<name>A0A5J5B4P9_9ASTE</name>
<evidence type="ECO:0000313" key="11">
    <source>
        <dbReference type="Proteomes" id="UP000325577"/>
    </source>
</evidence>
<dbReference type="GO" id="GO:0003680">
    <property type="term" value="F:minor groove of adenine-thymine-rich DNA binding"/>
    <property type="evidence" value="ECO:0007669"/>
    <property type="project" value="UniProtKB-UniRule"/>
</dbReference>
<evidence type="ECO:0000256" key="1">
    <source>
        <dbReference type="ARBA" id="ARBA00003687"/>
    </source>
</evidence>
<sequence>MKGEYGEEKDHSSTMFAKLHQTQQFQQQQPLHPHQTHHHFQVTRECQTSEEADSRSPGGATPTATHNNGDGASIEVVRRPRGRPPGSKNKPKPPVIITRDTQPSMSPYVLELPGGVDIVDAISCFCRKRNMGLCVLSGSGTVANVTLKQPSSTPGATVTFHGRFDILSLSATILPTSTQSILPPLANGFTISLAGPQGQIVGGCVVGSLLAAGTVYVIAASFNNPSYLRLPAEDDVHNSVPGGCDQGHSPPEVPCGGDSGHPPHHHHPTDEFGCHAASILCWPNIMQKMIRLI</sequence>
<evidence type="ECO:0000256" key="7">
    <source>
        <dbReference type="PIRNR" id="PIRNR016021"/>
    </source>
</evidence>
<dbReference type="EMBL" id="CM018038">
    <property type="protein sequence ID" value="KAA8538173.1"/>
    <property type="molecule type" value="Genomic_DNA"/>
</dbReference>
<dbReference type="PANTHER" id="PTHR31100:SF69">
    <property type="entry name" value="AT-HOOK MOTIF NUCLEAR-LOCALIZED PROTEIN 17-RELATED"/>
    <property type="match status" value="1"/>
</dbReference>
<dbReference type="InterPro" id="IPR005175">
    <property type="entry name" value="PPC_dom"/>
</dbReference>
<evidence type="ECO:0000313" key="10">
    <source>
        <dbReference type="EMBL" id="KAA8538173.1"/>
    </source>
</evidence>
<dbReference type="SUPFAM" id="SSF117856">
    <property type="entry name" value="AF0104/ALDC/Ptd012-like"/>
    <property type="match status" value="1"/>
</dbReference>
<evidence type="ECO:0000256" key="5">
    <source>
        <dbReference type="ARBA" id="ARBA00023163"/>
    </source>
</evidence>
<feature type="compositionally biased region" description="Basic and acidic residues" evidence="8">
    <location>
        <begin position="1"/>
        <end position="12"/>
    </location>
</feature>
<dbReference type="PROSITE" id="PS51742">
    <property type="entry name" value="PPC"/>
    <property type="match status" value="1"/>
</dbReference>
<dbReference type="PANTHER" id="PTHR31100">
    <property type="entry name" value="AT-HOOK MOTIF NUCLEAR-LOCALIZED PROTEIN 15"/>
    <property type="match status" value="1"/>
</dbReference>
<comment type="function">
    <text evidence="1 7">Transcription factor that specifically binds AT-rich DNA sequences related to the nuclear matrix attachment regions (MARs).</text>
</comment>
<dbReference type="CDD" id="cd11378">
    <property type="entry name" value="DUF296"/>
    <property type="match status" value="1"/>
</dbReference>
<dbReference type="OrthoDB" id="782346at2759"/>
<keyword evidence="6 7" id="KW-0539">Nucleus</keyword>
<feature type="domain" description="PPC" evidence="9">
    <location>
        <begin position="102"/>
        <end position="243"/>
    </location>
</feature>
<dbReference type="InterPro" id="IPR014476">
    <property type="entry name" value="AHL15-29"/>
</dbReference>
<dbReference type="Proteomes" id="UP000325577">
    <property type="component" value="Linkage Group LG15"/>
</dbReference>
<dbReference type="AlphaFoldDB" id="A0A5J5B4P9"/>
<keyword evidence="4 7" id="KW-0238">DNA-binding</keyword>
<feature type="region of interest" description="Disordered" evidence="8">
    <location>
        <begin position="238"/>
        <end position="267"/>
    </location>
</feature>
<organism evidence="10 11">
    <name type="scientific">Nyssa sinensis</name>
    <dbReference type="NCBI Taxonomy" id="561372"/>
    <lineage>
        <taxon>Eukaryota</taxon>
        <taxon>Viridiplantae</taxon>
        <taxon>Streptophyta</taxon>
        <taxon>Embryophyta</taxon>
        <taxon>Tracheophyta</taxon>
        <taxon>Spermatophyta</taxon>
        <taxon>Magnoliopsida</taxon>
        <taxon>eudicotyledons</taxon>
        <taxon>Gunneridae</taxon>
        <taxon>Pentapetalae</taxon>
        <taxon>asterids</taxon>
        <taxon>Cornales</taxon>
        <taxon>Nyssaceae</taxon>
        <taxon>Nyssa</taxon>
    </lineage>
</organism>
<dbReference type="GO" id="GO:0003700">
    <property type="term" value="F:DNA-binding transcription factor activity"/>
    <property type="evidence" value="ECO:0007669"/>
    <property type="project" value="TreeGrafter"/>
</dbReference>
<gene>
    <name evidence="10" type="ORF">F0562_027781</name>
</gene>
<evidence type="ECO:0000256" key="4">
    <source>
        <dbReference type="ARBA" id="ARBA00023125"/>
    </source>
</evidence>
<dbReference type="Pfam" id="PF03479">
    <property type="entry name" value="PCC"/>
    <property type="match status" value="1"/>
</dbReference>
<dbReference type="Gene3D" id="3.30.1330.80">
    <property type="entry name" value="Hypothetical protein, similar to alpha- acetolactate decarboxylase, domain 2"/>
    <property type="match status" value="1"/>
</dbReference>
<dbReference type="PIRSF" id="PIRSF016021">
    <property type="entry name" value="ESCAROLA"/>
    <property type="match status" value="1"/>
</dbReference>
<evidence type="ECO:0000256" key="2">
    <source>
        <dbReference type="ARBA" id="ARBA00004123"/>
    </source>
</evidence>
<keyword evidence="11" id="KW-1185">Reference proteome</keyword>
<dbReference type="FunFam" id="3.30.1330.80:FF:000006">
    <property type="entry name" value="AT-hook motif nuclear-localized protein"/>
    <property type="match status" value="1"/>
</dbReference>
<evidence type="ECO:0000256" key="6">
    <source>
        <dbReference type="ARBA" id="ARBA00023242"/>
    </source>
</evidence>
<proteinExistence type="predicted"/>
<accession>A0A5J5B4P9</accession>
<comment type="subcellular location">
    <subcellularLocation>
        <location evidence="2 7">Nucleus</location>
    </subcellularLocation>
</comment>
<feature type="region of interest" description="Disordered" evidence="8">
    <location>
        <begin position="1"/>
        <end position="101"/>
    </location>
</feature>
<evidence type="ECO:0000259" key="9">
    <source>
        <dbReference type="PROSITE" id="PS51742"/>
    </source>
</evidence>
<feature type="compositionally biased region" description="Low complexity" evidence="8">
    <location>
        <begin position="19"/>
        <end position="33"/>
    </location>
</feature>
<evidence type="ECO:0000256" key="3">
    <source>
        <dbReference type="ARBA" id="ARBA00023015"/>
    </source>
</evidence>